<evidence type="ECO:0000313" key="3">
    <source>
        <dbReference type="Proteomes" id="UP000541535"/>
    </source>
</evidence>
<accession>A0A7W5FVE7</accession>
<dbReference type="SMART" id="SM00065">
    <property type="entry name" value="GAF"/>
    <property type="match status" value="1"/>
</dbReference>
<dbReference type="AlphaFoldDB" id="A0A7W5FVE7"/>
<organism evidence="2 3">
    <name type="scientific">Pseudoduganella violacea</name>
    <dbReference type="NCBI Taxonomy" id="1715466"/>
    <lineage>
        <taxon>Bacteria</taxon>
        <taxon>Pseudomonadati</taxon>
        <taxon>Pseudomonadota</taxon>
        <taxon>Betaproteobacteria</taxon>
        <taxon>Burkholderiales</taxon>
        <taxon>Oxalobacteraceae</taxon>
        <taxon>Telluria group</taxon>
        <taxon>Pseudoduganella</taxon>
    </lineage>
</organism>
<evidence type="ECO:0000313" key="2">
    <source>
        <dbReference type="EMBL" id="MBB3120724.1"/>
    </source>
</evidence>
<proteinExistence type="predicted"/>
<name>A0A7W5FVE7_9BURK</name>
<dbReference type="EMBL" id="JACHXD010000011">
    <property type="protein sequence ID" value="MBB3120724.1"/>
    <property type="molecule type" value="Genomic_DNA"/>
</dbReference>
<dbReference type="InterPro" id="IPR003018">
    <property type="entry name" value="GAF"/>
</dbReference>
<dbReference type="InterPro" id="IPR029016">
    <property type="entry name" value="GAF-like_dom_sf"/>
</dbReference>
<sequence length="163" mass="17665">MPDNEAERLSALLALLILDTLPEERFDKIVSFAAAEFDVPIALISLVDTDRQWFKAAIGLGATCETGRDISFCGHAIMRGDIMVVPNALDDARFHDNPLVSGPPHIRFYAGAPLILPSGYALGTLCIIDTRPRTLDGIELAILSTLRSLAVQELIKSEARHAG</sequence>
<dbReference type="SUPFAM" id="SSF55781">
    <property type="entry name" value="GAF domain-like"/>
    <property type="match status" value="1"/>
</dbReference>
<reference evidence="2 3" key="1">
    <citation type="submission" date="2020-08" db="EMBL/GenBank/DDBJ databases">
        <title>Genomic Encyclopedia of Type Strains, Phase III (KMG-III): the genomes of soil and plant-associated and newly described type strains.</title>
        <authorList>
            <person name="Whitman W."/>
        </authorList>
    </citation>
    <scope>NUCLEOTIDE SEQUENCE [LARGE SCALE GENOMIC DNA]</scope>
    <source>
        <strain evidence="2 3">CECT 8897</strain>
    </source>
</reference>
<evidence type="ECO:0000259" key="1">
    <source>
        <dbReference type="SMART" id="SM00065"/>
    </source>
</evidence>
<protein>
    <submittedName>
        <fullName evidence="2">GAF domain-containing protein</fullName>
    </submittedName>
</protein>
<dbReference type="PANTHER" id="PTHR43102">
    <property type="entry name" value="SLR1143 PROTEIN"/>
    <property type="match status" value="1"/>
</dbReference>
<dbReference type="PANTHER" id="PTHR43102:SF2">
    <property type="entry name" value="GAF DOMAIN-CONTAINING PROTEIN"/>
    <property type="match status" value="1"/>
</dbReference>
<dbReference type="Pfam" id="PF01590">
    <property type="entry name" value="GAF"/>
    <property type="match status" value="1"/>
</dbReference>
<keyword evidence="3" id="KW-1185">Reference proteome</keyword>
<comment type="caution">
    <text evidence="2">The sequence shown here is derived from an EMBL/GenBank/DDBJ whole genome shotgun (WGS) entry which is preliminary data.</text>
</comment>
<dbReference type="Gene3D" id="3.30.450.40">
    <property type="match status" value="1"/>
</dbReference>
<gene>
    <name evidence="2" type="ORF">FHS03_003794</name>
</gene>
<dbReference type="Proteomes" id="UP000541535">
    <property type="component" value="Unassembled WGS sequence"/>
</dbReference>
<feature type="domain" description="GAF" evidence="1">
    <location>
        <begin position="21"/>
        <end position="162"/>
    </location>
</feature>